<evidence type="ECO:0000256" key="2">
    <source>
        <dbReference type="SAM" id="Phobius"/>
    </source>
</evidence>
<feature type="region of interest" description="Disordered" evidence="1">
    <location>
        <begin position="799"/>
        <end position="818"/>
    </location>
</feature>
<evidence type="ECO:0000259" key="3">
    <source>
        <dbReference type="PROSITE" id="PS50924"/>
    </source>
</evidence>
<evidence type="ECO:0000313" key="5">
    <source>
        <dbReference type="Proteomes" id="UP000664132"/>
    </source>
</evidence>
<feature type="transmembrane region" description="Helical" evidence="2">
    <location>
        <begin position="55"/>
        <end position="77"/>
    </location>
</feature>
<dbReference type="PANTHER" id="PTHR35152">
    <property type="entry name" value="DOMAIN SIGNALLING PROTEIN, PUTATIVE (AFU_ORTHOLOGUE AFUA_5G11310)-RELATED"/>
    <property type="match status" value="1"/>
</dbReference>
<dbReference type="AlphaFoldDB" id="A0A8H7T2M4"/>
<keyword evidence="2" id="KW-0812">Transmembrane</keyword>
<feature type="region of interest" description="Disordered" evidence="1">
    <location>
        <begin position="715"/>
        <end position="734"/>
    </location>
</feature>
<evidence type="ECO:0000313" key="4">
    <source>
        <dbReference type="EMBL" id="KAG4411141.1"/>
    </source>
</evidence>
<evidence type="ECO:0000256" key="1">
    <source>
        <dbReference type="SAM" id="MobiDB-lite"/>
    </source>
</evidence>
<feature type="compositionally biased region" description="Polar residues" evidence="1">
    <location>
        <begin position="352"/>
        <end position="361"/>
    </location>
</feature>
<dbReference type="Pfam" id="PF03707">
    <property type="entry name" value="MHYT"/>
    <property type="match status" value="2"/>
</dbReference>
<protein>
    <recommendedName>
        <fullName evidence="3">MHYT domain-containing protein</fullName>
    </recommendedName>
</protein>
<accession>A0A8H7T2M4</accession>
<feature type="transmembrane region" description="Helical" evidence="2">
    <location>
        <begin position="157"/>
        <end position="183"/>
    </location>
</feature>
<proteinExistence type="predicted"/>
<feature type="region of interest" description="Disordered" evidence="1">
    <location>
        <begin position="346"/>
        <end position="371"/>
    </location>
</feature>
<name>A0A8H7T2M4_9HELO</name>
<dbReference type="PROSITE" id="PS50924">
    <property type="entry name" value="MHYT"/>
    <property type="match status" value="1"/>
</dbReference>
<dbReference type="OrthoDB" id="264015at2759"/>
<feature type="transmembrane region" description="Helical" evidence="2">
    <location>
        <begin position="125"/>
        <end position="145"/>
    </location>
</feature>
<dbReference type="EMBL" id="JAFJYH010000515">
    <property type="protein sequence ID" value="KAG4411141.1"/>
    <property type="molecule type" value="Genomic_DNA"/>
</dbReference>
<dbReference type="InterPro" id="IPR005330">
    <property type="entry name" value="MHYT_dom"/>
</dbReference>
<organism evidence="4 5">
    <name type="scientific">Cadophora malorum</name>
    <dbReference type="NCBI Taxonomy" id="108018"/>
    <lineage>
        <taxon>Eukaryota</taxon>
        <taxon>Fungi</taxon>
        <taxon>Dikarya</taxon>
        <taxon>Ascomycota</taxon>
        <taxon>Pezizomycotina</taxon>
        <taxon>Leotiomycetes</taxon>
        <taxon>Helotiales</taxon>
        <taxon>Ploettnerulaceae</taxon>
        <taxon>Cadophora</taxon>
    </lineage>
</organism>
<feature type="domain" description="MHYT" evidence="3">
    <location>
        <begin position="20"/>
        <end position="219"/>
    </location>
</feature>
<gene>
    <name evidence="4" type="ORF">IFR04_015727</name>
</gene>
<feature type="transmembrane region" description="Helical" evidence="2">
    <location>
        <begin position="97"/>
        <end position="118"/>
    </location>
</feature>
<sequence>MSNDPALWQEWEGRVVPRSFSSGYIVLSYAVSFVGAWTTLELFNRRTSRKGLYNWYLLCGSSISMGGIAIWCMHYIGNRAIVLGNSQFAIQIDYSPTYTAVSFFVPITVLLVAFIVLGADDRVSIVRVTVGGTLAGLAICGMHYLGQAGISNYTCIFSIGNVIGSVVIVIIASIIALSVFFVLRAAWTNSWWKRAICASILACAVFGMHWVASIGTNYRLKHGVRSLTHSISRDSTAIIVIVLSITACFILFGLAILAQRRRSRSAHKAQHVVLASVIFDMHGRLLVTPEGHLPNQKLTTSYIEWSLDDEFGVSYPIFQWIFRTTRNWSSISTLLPGMRNHLYNASRRRESQSSSKDQINHGSGEGEPRDDPTVIFREVFCVAAADLAEQLNEPLENIGILFDEILSTGQAKTSSKSKVPWSSRESSKDLESDGRAMAALGRGQLLFVVRRANKREAERFAASGYRFTELQNVAQIITRSMQINCSDLVGRLTSMYEYSSDTNALKPGVHLACFAIRASVRGGFDVLVRKDARSKLPTMQLPLDSLDSWQLNFLSQLDGYYVNTCVKFLKERLASQDITKREQTFARQLYGAIVTLDEQIGDTFFTDAQLIAKPISVPCYGSGGDNSKASYAALITFRIIVPIQFRAQGPKVAFTPLSFFRTQQCVYKNSPDHARFARAIHKEFGPLVNKKRMSIKDEVASLDSGSSQRNLSKRLKSNVKGLSDVPTKSEGVPKAHTGISRGLRFWRRRQPSGEIRASPKVAPDGSSEIELVQTQTFGGIMVSQEVSVDVRNFEGFSRQKDWAHDDESGGTDTGEIQMGTTGEAMKEVDDSETFVDRLLAICIATR</sequence>
<keyword evidence="2" id="KW-0472">Membrane</keyword>
<feature type="transmembrane region" description="Helical" evidence="2">
    <location>
        <begin position="236"/>
        <end position="258"/>
    </location>
</feature>
<keyword evidence="2" id="KW-1133">Transmembrane helix</keyword>
<feature type="transmembrane region" description="Helical" evidence="2">
    <location>
        <begin position="195"/>
        <end position="216"/>
    </location>
</feature>
<keyword evidence="5" id="KW-1185">Reference proteome</keyword>
<feature type="transmembrane region" description="Helical" evidence="2">
    <location>
        <begin position="20"/>
        <end position="43"/>
    </location>
</feature>
<reference evidence="4" key="1">
    <citation type="submission" date="2021-02" db="EMBL/GenBank/DDBJ databases">
        <title>Genome sequence Cadophora malorum strain M34.</title>
        <authorList>
            <person name="Stefanovic E."/>
            <person name="Vu D."/>
            <person name="Scully C."/>
            <person name="Dijksterhuis J."/>
            <person name="Roader J."/>
            <person name="Houbraken J."/>
        </authorList>
    </citation>
    <scope>NUCLEOTIDE SEQUENCE</scope>
    <source>
        <strain evidence="4">M34</strain>
    </source>
</reference>
<dbReference type="Proteomes" id="UP000664132">
    <property type="component" value="Unassembled WGS sequence"/>
</dbReference>
<comment type="caution">
    <text evidence="4">The sequence shown here is derived from an EMBL/GenBank/DDBJ whole genome shotgun (WGS) entry which is preliminary data.</text>
</comment>
<dbReference type="PANTHER" id="PTHR35152:SF1">
    <property type="entry name" value="DOMAIN SIGNALLING PROTEIN, PUTATIVE (AFU_ORTHOLOGUE AFUA_5G11310)-RELATED"/>
    <property type="match status" value="1"/>
</dbReference>